<evidence type="ECO:0000313" key="2">
    <source>
        <dbReference type="EMBL" id="TRM59560.1"/>
    </source>
</evidence>
<name>A0A550C458_9AGAR</name>
<dbReference type="EMBL" id="VDMD01000027">
    <property type="protein sequence ID" value="TRM59560.1"/>
    <property type="molecule type" value="Genomic_DNA"/>
</dbReference>
<organism evidence="2 3">
    <name type="scientific">Schizophyllum amplum</name>
    <dbReference type="NCBI Taxonomy" id="97359"/>
    <lineage>
        <taxon>Eukaryota</taxon>
        <taxon>Fungi</taxon>
        <taxon>Dikarya</taxon>
        <taxon>Basidiomycota</taxon>
        <taxon>Agaricomycotina</taxon>
        <taxon>Agaricomycetes</taxon>
        <taxon>Agaricomycetidae</taxon>
        <taxon>Agaricales</taxon>
        <taxon>Schizophyllaceae</taxon>
        <taxon>Schizophyllum</taxon>
    </lineage>
</organism>
<accession>A0A550C458</accession>
<reference evidence="2 3" key="1">
    <citation type="journal article" date="2019" name="New Phytol.">
        <title>Comparative genomics reveals unique wood-decay strategies and fruiting body development in the Schizophyllaceae.</title>
        <authorList>
            <person name="Almasi E."/>
            <person name="Sahu N."/>
            <person name="Krizsan K."/>
            <person name="Balint B."/>
            <person name="Kovacs G.M."/>
            <person name="Kiss B."/>
            <person name="Cseklye J."/>
            <person name="Drula E."/>
            <person name="Henrissat B."/>
            <person name="Nagy I."/>
            <person name="Chovatia M."/>
            <person name="Adam C."/>
            <person name="LaButti K."/>
            <person name="Lipzen A."/>
            <person name="Riley R."/>
            <person name="Grigoriev I.V."/>
            <person name="Nagy L.G."/>
        </authorList>
    </citation>
    <scope>NUCLEOTIDE SEQUENCE [LARGE SCALE GENOMIC DNA]</scope>
    <source>
        <strain evidence="2 3">NL-1724</strain>
    </source>
</reference>
<protein>
    <submittedName>
        <fullName evidence="2">Uncharacterized protein</fullName>
    </submittedName>
</protein>
<sequence>MPEDERGASGDEDEQAVPDASSPREDESFVPWVEAQEHRQRRCAAGGRLAAQKSADCTRDTWVRTNAPLRKRQRTTDPMEYHSSVSLPIGSRAAMRRLFPTSRAP</sequence>
<evidence type="ECO:0000256" key="1">
    <source>
        <dbReference type="SAM" id="MobiDB-lite"/>
    </source>
</evidence>
<comment type="caution">
    <text evidence="2">The sequence shown here is derived from an EMBL/GenBank/DDBJ whole genome shotgun (WGS) entry which is preliminary data.</text>
</comment>
<keyword evidence="3" id="KW-1185">Reference proteome</keyword>
<dbReference type="Proteomes" id="UP000320762">
    <property type="component" value="Unassembled WGS sequence"/>
</dbReference>
<gene>
    <name evidence="2" type="ORF">BD626DRAFT_150650</name>
</gene>
<dbReference type="AlphaFoldDB" id="A0A550C458"/>
<feature type="region of interest" description="Disordered" evidence="1">
    <location>
        <begin position="1"/>
        <end position="32"/>
    </location>
</feature>
<evidence type="ECO:0000313" key="3">
    <source>
        <dbReference type="Proteomes" id="UP000320762"/>
    </source>
</evidence>
<proteinExistence type="predicted"/>